<gene>
    <name evidence="2" type="ORF">NBRC116598_42250</name>
</gene>
<feature type="region of interest" description="Disordered" evidence="1">
    <location>
        <begin position="27"/>
        <end position="55"/>
    </location>
</feature>
<evidence type="ECO:0000256" key="1">
    <source>
        <dbReference type="SAM" id="MobiDB-lite"/>
    </source>
</evidence>
<dbReference type="EMBL" id="BAABWU010000055">
    <property type="protein sequence ID" value="GAA6198775.1"/>
    <property type="molecule type" value="Genomic_DNA"/>
</dbReference>
<feature type="compositionally biased region" description="Basic and acidic residues" evidence="1">
    <location>
        <begin position="27"/>
        <end position="42"/>
    </location>
</feature>
<reference evidence="2 3" key="1">
    <citation type="submission" date="2024-04" db="EMBL/GenBank/DDBJ databases">
        <title>Draft genome sequence of Pseudophaeobacter arcticus NBRC 116598.</title>
        <authorList>
            <person name="Miyakawa T."/>
            <person name="Kusuya Y."/>
            <person name="Miura T."/>
        </authorList>
    </citation>
    <scope>NUCLEOTIDE SEQUENCE [LARGE SCALE GENOMIC DNA]</scope>
    <source>
        <strain evidence="2 3">SU-CL00105</strain>
    </source>
</reference>
<keyword evidence="3" id="KW-1185">Reference proteome</keyword>
<dbReference type="Proteomes" id="UP001441944">
    <property type="component" value="Unassembled WGS sequence"/>
</dbReference>
<organism evidence="2 3">
    <name type="scientific">Pseudophaeobacter arcticus</name>
    <dbReference type="NCBI Taxonomy" id="385492"/>
    <lineage>
        <taxon>Bacteria</taxon>
        <taxon>Pseudomonadati</taxon>
        <taxon>Pseudomonadota</taxon>
        <taxon>Alphaproteobacteria</taxon>
        <taxon>Rhodobacterales</taxon>
        <taxon>Paracoccaceae</taxon>
        <taxon>Pseudophaeobacter</taxon>
    </lineage>
</organism>
<proteinExistence type="predicted"/>
<accession>A0ABQ0ASG2</accession>
<name>A0ABQ0ASG2_9RHOB</name>
<evidence type="ECO:0000313" key="2">
    <source>
        <dbReference type="EMBL" id="GAA6198775.1"/>
    </source>
</evidence>
<sequence length="55" mass="6057">MMDLRAGAMTEAKSLGADPYMLRDAAQHKEVSTTDKYSRGRSEGANTVVKLRQGR</sequence>
<evidence type="ECO:0000313" key="3">
    <source>
        <dbReference type="Proteomes" id="UP001441944"/>
    </source>
</evidence>
<protein>
    <recommendedName>
        <fullName evidence="4">Phage integrase family protein</fullName>
    </recommendedName>
</protein>
<comment type="caution">
    <text evidence="2">The sequence shown here is derived from an EMBL/GenBank/DDBJ whole genome shotgun (WGS) entry which is preliminary data.</text>
</comment>
<evidence type="ECO:0008006" key="4">
    <source>
        <dbReference type="Google" id="ProtNLM"/>
    </source>
</evidence>